<protein>
    <submittedName>
        <fullName evidence="4">Bifunctional protein HldE</fullName>
    </submittedName>
</protein>
<dbReference type="InterPro" id="IPR011913">
    <property type="entry name" value="RfaE_dom_I"/>
</dbReference>
<organism evidence="4 5">
    <name type="scientific">Pontiella desulfatans</name>
    <dbReference type="NCBI Taxonomy" id="2750659"/>
    <lineage>
        <taxon>Bacteria</taxon>
        <taxon>Pseudomonadati</taxon>
        <taxon>Kiritimatiellota</taxon>
        <taxon>Kiritimatiellia</taxon>
        <taxon>Kiritimatiellales</taxon>
        <taxon>Pontiellaceae</taxon>
        <taxon>Pontiella</taxon>
    </lineage>
</organism>
<sequence length="339" mass="36384">MKITIQRAKDLLCCAQKKRILVVGDLMMDRFVYGSVSRISPEAPVPVVHVSHEKAMPGGACNVASNLLALGGKAAMAGVVGHDAVGAELKSQLTESGVSLHAVIDTENHPTCVKTRIVAERQQVVRVDREEYLRISEEEMARFCKLIKEEMAKADGAIIEDYGKGSVQQQVVDTVLAAAEQSGIPVGYDPKDDHILKMEGVSVVTPNRKEAFGSAGISEGKPCDNPLVDTALLEVGRILDEKWKARHTLITLGPHGMLLLNQGDEPKHIPTRAREVFDVSGAGDTVIATYVLALACGATYLEAAELSNFAAGVVVGKLGTATCSQKELIDYMTTHTEEL</sequence>
<reference evidence="4 5" key="1">
    <citation type="submission" date="2019-04" db="EMBL/GenBank/DDBJ databases">
        <authorList>
            <person name="Van Vliet M D."/>
        </authorList>
    </citation>
    <scope>NUCLEOTIDE SEQUENCE [LARGE SCALE GENOMIC DNA]</scope>
    <source>
        <strain evidence="4 5">F1</strain>
    </source>
</reference>
<dbReference type="Gene3D" id="3.40.1190.20">
    <property type="match status" value="1"/>
</dbReference>
<dbReference type="GO" id="GO:0033786">
    <property type="term" value="F:heptose-1-phosphate adenylyltransferase activity"/>
    <property type="evidence" value="ECO:0007669"/>
    <property type="project" value="TreeGrafter"/>
</dbReference>
<dbReference type="InterPro" id="IPR029056">
    <property type="entry name" value="Ribokinase-like"/>
</dbReference>
<gene>
    <name evidence="4" type="primary">hldE_2</name>
    <name evidence="4" type="ORF">PDESU_00614</name>
</gene>
<keyword evidence="5" id="KW-1185">Reference proteome</keyword>
<evidence type="ECO:0000313" key="5">
    <source>
        <dbReference type="Proteomes" id="UP000366872"/>
    </source>
</evidence>
<evidence type="ECO:0000313" key="4">
    <source>
        <dbReference type="EMBL" id="VGO12064.1"/>
    </source>
</evidence>
<dbReference type="PANTHER" id="PTHR46969:SF1">
    <property type="entry name" value="BIFUNCTIONAL PROTEIN HLDE"/>
    <property type="match status" value="1"/>
</dbReference>
<dbReference type="InterPro" id="IPR011611">
    <property type="entry name" value="PfkB_dom"/>
</dbReference>
<dbReference type="GO" id="GO:0005829">
    <property type="term" value="C:cytosol"/>
    <property type="evidence" value="ECO:0007669"/>
    <property type="project" value="TreeGrafter"/>
</dbReference>
<evidence type="ECO:0000256" key="1">
    <source>
        <dbReference type="ARBA" id="ARBA00022679"/>
    </source>
</evidence>
<dbReference type="NCBIfam" id="TIGR02198">
    <property type="entry name" value="rfaE_dom_I"/>
    <property type="match status" value="1"/>
</dbReference>
<evidence type="ECO:0000259" key="3">
    <source>
        <dbReference type="Pfam" id="PF00294"/>
    </source>
</evidence>
<dbReference type="Pfam" id="PF00294">
    <property type="entry name" value="PfkB"/>
    <property type="match status" value="1"/>
</dbReference>
<dbReference type="GO" id="GO:0016773">
    <property type="term" value="F:phosphotransferase activity, alcohol group as acceptor"/>
    <property type="evidence" value="ECO:0007669"/>
    <property type="project" value="InterPro"/>
</dbReference>
<dbReference type="RefSeq" id="WP_136077764.1">
    <property type="nucleotide sequence ID" value="NZ_CAAHFG010000001.1"/>
</dbReference>
<dbReference type="PANTHER" id="PTHR46969">
    <property type="entry name" value="BIFUNCTIONAL PROTEIN HLDE"/>
    <property type="match status" value="1"/>
</dbReference>
<dbReference type="EMBL" id="CAAHFG010000001">
    <property type="protein sequence ID" value="VGO12064.1"/>
    <property type="molecule type" value="Genomic_DNA"/>
</dbReference>
<keyword evidence="1" id="KW-0808">Transferase</keyword>
<accession>A0A6C2TX14</accession>
<dbReference type="InterPro" id="IPR002173">
    <property type="entry name" value="Carboh/pur_kinase_PfkB_CS"/>
</dbReference>
<dbReference type="AlphaFoldDB" id="A0A6C2TX14"/>
<feature type="domain" description="Carbohydrate kinase PfkB" evidence="3">
    <location>
        <begin position="18"/>
        <end position="325"/>
    </location>
</feature>
<dbReference type="SUPFAM" id="SSF53613">
    <property type="entry name" value="Ribokinase-like"/>
    <property type="match status" value="1"/>
</dbReference>
<dbReference type="Proteomes" id="UP000366872">
    <property type="component" value="Unassembled WGS sequence"/>
</dbReference>
<dbReference type="GO" id="GO:0033785">
    <property type="term" value="F:heptose 7-phosphate kinase activity"/>
    <property type="evidence" value="ECO:0007669"/>
    <property type="project" value="TreeGrafter"/>
</dbReference>
<proteinExistence type="predicted"/>
<dbReference type="CDD" id="cd01172">
    <property type="entry name" value="RfaE_like"/>
    <property type="match status" value="1"/>
</dbReference>
<name>A0A6C2TX14_PONDE</name>
<dbReference type="PROSITE" id="PS00583">
    <property type="entry name" value="PFKB_KINASES_1"/>
    <property type="match status" value="1"/>
</dbReference>
<evidence type="ECO:0000256" key="2">
    <source>
        <dbReference type="ARBA" id="ARBA00022777"/>
    </source>
</evidence>
<keyword evidence="2" id="KW-0418">Kinase</keyword>